<evidence type="ECO:0000313" key="3">
    <source>
        <dbReference type="Proteomes" id="UP001066276"/>
    </source>
</evidence>
<proteinExistence type="predicted"/>
<feature type="region of interest" description="Disordered" evidence="1">
    <location>
        <begin position="1"/>
        <end position="22"/>
    </location>
</feature>
<gene>
    <name evidence="2" type="ORF">NDU88_003823</name>
</gene>
<dbReference type="Proteomes" id="UP001066276">
    <property type="component" value="Chromosome 5"/>
</dbReference>
<feature type="compositionally biased region" description="Low complexity" evidence="1">
    <location>
        <begin position="7"/>
        <end position="22"/>
    </location>
</feature>
<keyword evidence="3" id="KW-1185">Reference proteome</keyword>
<comment type="caution">
    <text evidence="2">The sequence shown here is derived from an EMBL/GenBank/DDBJ whole genome shotgun (WGS) entry which is preliminary data.</text>
</comment>
<reference evidence="2" key="1">
    <citation type="journal article" date="2022" name="bioRxiv">
        <title>Sequencing and chromosome-scale assembly of the giantPleurodeles waltlgenome.</title>
        <authorList>
            <person name="Brown T."/>
            <person name="Elewa A."/>
            <person name="Iarovenko S."/>
            <person name="Subramanian E."/>
            <person name="Araus A.J."/>
            <person name="Petzold A."/>
            <person name="Susuki M."/>
            <person name="Suzuki K.-i.T."/>
            <person name="Hayashi T."/>
            <person name="Toyoda A."/>
            <person name="Oliveira C."/>
            <person name="Osipova E."/>
            <person name="Leigh N.D."/>
            <person name="Simon A."/>
            <person name="Yun M.H."/>
        </authorList>
    </citation>
    <scope>NUCLEOTIDE SEQUENCE</scope>
    <source>
        <strain evidence="2">20211129_DDA</strain>
        <tissue evidence="2">Liver</tissue>
    </source>
</reference>
<organism evidence="2 3">
    <name type="scientific">Pleurodeles waltl</name>
    <name type="common">Iberian ribbed newt</name>
    <dbReference type="NCBI Taxonomy" id="8319"/>
    <lineage>
        <taxon>Eukaryota</taxon>
        <taxon>Metazoa</taxon>
        <taxon>Chordata</taxon>
        <taxon>Craniata</taxon>
        <taxon>Vertebrata</taxon>
        <taxon>Euteleostomi</taxon>
        <taxon>Amphibia</taxon>
        <taxon>Batrachia</taxon>
        <taxon>Caudata</taxon>
        <taxon>Salamandroidea</taxon>
        <taxon>Salamandridae</taxon>
        <taxon>Pleurodelinae</taxon>
        <taxon>Pleurodeles</taxon>
    </lineage>
</organism>
<accession>A0AAV7RF04</accession>
<evidence type="ECO:0000256" key="1">
    <source>
        <dbReference type="SAM" id="MobiDB-lite"/>
    </source>
</evidence>
<protein>
    <submittedName>
        <fullName evidence="2">Uncharacterized protein</fullName>
    </submittedName>
</protein>
<sequence>MICSPDAKASGRSSPAPSGGCAVPKDCGSDAPLGQCCEGTVWHCAETGRAGDPCWVGPRRQHRSPSATAAPQKREGLNPTRVLPLLTAAQRRLKEVWQRFLLIQAMKMKTVKNRKNTKSHLKKNSKTYF</sequence>
<evidence type="ECO:0000313" key="2">
    <source>
        <dbReference type="EMBL" id="KAJ1151036.1"/>
    </source>
</evidence>
<dbReference type="EMBL" id="JANPWB010000009">
    <property type="protein sequence ID" value="KAJ1151036.1"/>
    <property type="molecule type" value="Genomic_DNA"/>
</dbReference>
<name>A0AAV7RF04_PLEWA</name>
<dbReference type="AlphaFoldDB" id="A0AAV7RF04"/>